<evidence type="ECO:0000313" key="2">
    <source>
        <dbReference type="EMBL" id="QCQ22372.1"/>
    </source>
</evidence>
<protein>
    <submittedName>
        <fullName evidence="2">HEPN domain-containing protein</fullName>
    </submittedName>
</protein>
<dbReference type="InterPro" id="IPR007842">
    <property type="entry name" value="HEPN_dom"/>
</dbReference>
<reference evidence="2 3" key="2">
    <citation type="submission" date="2019-05" db="EMBL/GenBank/DDBJ databases">
        <authorList>
            <person name="Suflita J.M."/>
            <person name="Marks C.R."/>
        </authorList>
    </citation>
    <scope>NUCLEOTIDE SEQUENCE [LARGE SCALE GENOMIC DNA]</scope>
    <source>
        <strain evidence="2 3">ALDC</strain>
    </source>
</reference>
<dbReference type="OrthoDB" id="9808176at2"/>
<reference evidence="2 3" key="1">
    <citation type="submission" date="2019-05" db="EMBL/GenBank/DDBJ databases">
        <title>The Complete Genome Sequence of the n-alkane-degrading Desulfoglaeba alkanexedens ALDC reveals multiple alkylsuccinate synthase gene clusters.</title>
        <authorList>
            <person name="Callaghan A.V."/>
            <person name="Davidova I.A."/>
            <person name="Duncan K.E."/>
            <person name="Morris B."/>
            <person name="McInerney M.J."/>
        </authorList>
    </citation>
    <scope>NUCLEOTIDE SEQUENCE [LARGE SCALE GENOMIC DNA]</scope>
    <source>
        <strain evidence="2 3">ALDC</strain>
    </source>
</reference>
<sequence length="128" mass="15371">MQKHVMYWLDSAEHDLDVAESLFANEKYDWCLFISHLVLEKTLKAFYVQYKQDFPPRTHDLVRLADLAGIILDEETIDFFDLVNTFNISTRYPDEKFIFYKLCTREFTAGKFARIKEIRQWLLQKMCS</sequence>
<organism evidence="2 3">
    <name type="scientific">Desulfoglaeba alkanexedens ALDC</name>
    <dbReference type="NCBI Taxonomy" id="980445"/>
    <lineage>
        <taxon>Bacteria</taxon>
        <taxon>Pseudomonadati</taxon>
        <taxon>Thermodesulfobacteriota</taxon>
        <taxon>Syntrophobacteria</taxon>
        <taxon>Syntrophobacterales</taxon>
        <taxon>Syntrophobacteraceae</taxon>
        <taxon>Desulfoglaeba</taxon>
    </lineage>
</organism>
<dbReference type="SUPFAM" id="SSF81593">
    <property type="entry name" value="Nucleotidyltransferase substrate binding subunit/domain"/>
    <property type="match status" value="1"/>
</dbReference>
<proteinExistence type="predicted"/>
<dbReference type="AlphaFoldDB" id="A0A4P8L6H9"/>
<dbReference type="Pfam" id="PF05168">
    <property type="entry name" value="HEPN"/>
    <property type="match status" value="1"/>
</dbReference>
<dbReference type="EMBL" id="CP040098">
    <property type="protein sequence ID" value="QCQ22372.1"/>
    <property type="molecule type" value="Genomic_DNA"/>
</dbReference>
<name>A0A4P8L6H9_9BACT</name>
<feature type="domain" description="HEPN" evidence="1">
    <location>
        <begin position="9"/>
        <end position="118"/>
    </location>
</feature>
<evidence type="ECO:0000313" key="3">
    <source>
        <dbReference type="Proteomes" id="UP000298602"/>
    </source>
</evidence>
<dbReference type="PROSITE" id="PS50910">
    <property type="entry name" value="HEPN"/>
    <property type="match status" value="1"/>
</dbReference>
<dbReference type="KEGG" id="dax:FDQ92_09490"/>
<keyword evidence="3" id="KW-1185">Reference proteome</keyword>
<dbReference type="Gene3D" id="1.20.120.330">
    <property type="entry name" value="Nucleotidyltransferases domain 2"/>
    <property type="match status" value="1"/>
</dbReference>
<accession>A0A4P8L6H9</accession>
<dbReference type="SMART" id="SM00748">
    <property type="entry name" value="HEPN"/>
    <property type="match status" value="1"/>
</dbReference>
<dbReference type="Proteomes" id="UP000298602">
    <property type="component" value="Chromosome"/>
</dbReference>
<evidence type="ECO:0000259" key="1">
    <source>
        <dbReference type="PROSITE" id="PS50910"/>
    </source>
</evidence>
<gene>
    <name evidence="2" type="ORF">FDQ92_09490</name>
</gene>